<dbReference type="HAMAP" id="MF_03105">
    <property type="entry name" value="Mdm34"/>
    <property type="match status" value="1"/>
</dbReference>
<evidence type="ECO:0000256" key="11">
    <source>
        <dbReference type="SAM" id="MobiDB-lite"/>
    </source>
</evidence>
<evidence type="ECO:0000313" key="13">
    <source>
        <dbReference type="EMBL" id="KAF9514748.1"/>
    </source>
</evidence>
<dbReference type="PANTHER" id="PTHR28185:SF1">
    <property type="entry name" value="MITOCHONDRIAL DISTRIBUTION AND MORPHOLOGY PROTEIN 34"/>
    <property type="match status" value="1"/>
</dbReference>
<keyword evidence="7" id="KW-0446">Lipid-binding</keyword>
<accession>A0A9P6DXM6</accession>
<reference evidence="13" key="1">
    <citation type="journal article" date="2020" name="Nat. Commun.">
        <title>Large-scale genome sequencing of mycorrhizal fungi provides insights into the early evolution of symbiotic traits.</title>
        <authorList>
            <person name="Miyauchi S."/>
            <person name="Kiss E."/>
            <person name="Kuo A."/>
            <person name="Drula E."/>
            <person name="Kohler A."/>
            <person name="Sanchez-Garcia M."/>
            <person name="Morin E."/>
            <person name="Andreopoulos B."/>
            <person name="Barry K.W."/>
            <person name="Bonito G."/>
            <person name="Buee M."/>
            <person name="Carver A."/>
            <person name="Chen C."/>
            <person name="Cichocki N."/>
            <person name="Clum A."/>
            <person name="Culley D."/>
            <person name="Crous P.W."/>
            <person name="Fauchery L."/>
            <person name="Girlanda M."/>
            <person name="Hayes R.D."/>
            <person name="Keri Z."/>
            <person name="LaButti K."/>
            <person name="Lipzen A."/>
            <person name="Lombard V."/>
            <person name="Magnuson J."/>
            <person name="Maillard F."/>
            <person name="Murat C."/>
            <person name="Nolan M."/>
            <person name="Ohm R.A."/>
            <person name="Pangilinan J."/>
            <person name="Pereira M.F."/>
            <person name="Perotto S."/>
            <person name="Peter M."/>
            <person name="Pfister S."/>
            <person name="Riley R."/>
            <person name="Sitrit Y."/>
            <person name="Stielow J.B."/>
            <person name="Szollosi G."/>
            <person name="Zifcakova L."/>
            <person name="Stursova M."/>
            <person name="Spatafora J.W."/>
            <person name="Tedersoo L."/>
            <person name="Vaario L.M."/>
            <person name="Yamada A."/>
            <person name="Yan M."/>
            <person name="Wang P."/>
            <person name="Xu J."/>
            <person name="Bruns T."/>
            <person name="Baldrian P."/>
            <person name="Vilgalys R."/>
            <person name="Dunand C."/>
            <person name="Henrissat B."/>
            <person name="Grigoriev I.V."/>
            <person name="Hibbett D."/>
            <person name="Nagy L.G."/>
            <person name="Martin F.M."/>
        </authorList>
    </citation>
    <scope>NUCLEOTIDE SEQUENCE</scope>
    <source>
        <strain evidence="13">UP504</strain>
    </source>
</reference>
<sequence length="786" mass="87280">MADPQRCCYSTIQKGEAAFNPALAVRGKLKVFGLGKGFSFKWPRFSDKFHADTMQMLDAALNKGNKPPIIEDRIEVVELEMGTQVRFMPLPLSHHLNFRPSMLSAPELEVRDIGDLTMDQFRGIFKLSYSGDAYIVLRTKANPLYHKKPGMDLLGGSRGILAANQSLVVPMLLRLSNFKLNAYVVLVVSKQKGITLVFKTDPLQNVDVSSTFDSIAVIQKYIQREIEGQLRDMFREDLPSIIHRLSQRWIPGNTKIETPYLQSRVHVPSKGERHLETMSAPGHDDHHKPYPFRFPPLGIRPNYIHRPASTAFMGTSQSLHLPQSNINRTSPKRSSTRSVQSFSTSLPLVKEDSQSSFPEIEDYDPTYGMRPEGLPAKSTYGGFARLWTPSRGLGDLTEDPAEGNVDDIDITEQSFDMLDWDESRYEDSAPGSAMDMDEEPQLFETIPAVGGGTITRPRVYHSQSLIQHPSVNSNPNPVKTPSLVQGTTRRTLPYNRSSGHLSIPIGRGSLPQRIVPGEDQMDLGASARTYDPHRANSSLPGPSRPGRSMASHTPPSWGQGPFRNYVMPSLYPNPNLNYLAPQLEGIDTQEGLHQSPESSFISRSSSGAITHSLSTPPSSELPPADMEDALGKGATSLSPMHSYDDPFYDPTLHINQGLDDSPNHHPLRPGLNNTAQLSTLSHSNRTLSPFTRSVEHFTVRSVPHNRNREQPDGGPTALEKQPAKAKRKRTFRIGGSKTVTNVEPPTNQSVPGLSPPLSPDVPSELSEVDHYFTESHHSRRRPSFRL</sequence>
<proteinExistence type="inferred from homology"/>
<evidence type="ECO:0000259" key="12">
    <source>
        <dbReference type="PROSITE" id="PS51847"/>
    </source>
</evidence>
<feature type="domain" description="SMP-LTD" evidence="12">
    <location>
        <begin position="36"/>
        <end position="247"/>
    </location>
</feature>
<evidence type="ECO:0000256" key="6">
    <source>
        <dbReference type="ARBA" id="ARBA00023055"/>
    </source>
</evidence>
<comment type="domain">
    <text evidence="10">Lacks alpha-helical transmembrane segments, suggesting that it resides in the membrane via beta-sheet conformations similar to those predicted for other outer membrane proteins and porin.</text>
</comment>
<feature type="compositionally biased region" description="Low complexity" evidence="11">
    <location>
        <begin position="595"/>
        <end position="623"/>
    </location>
</feature>
<evidence type="ECO:0000256" key="9">
    <source>
        <dbReference type="ARBA" id="ARBA00023136"/>
    </source>
</evidence>
<dbReference type="InterPro" id="IPR031468">
    <property type="entry name" value="SMP_LBD"/>
</dbReference>
<keyword evidence="8 10" id="KW-0496">Mitochondrion</keyword>
<feature type="region of interest" description="Disordered" evidence="11">
    <location>
        <begin position="697"/>
        <end position="786"/>
    </location>
</feature>
<keyword evidence="3 10" id="KW-1134">Transmembrane beta strand</keyword>
<dbReference type="GO" id="GO:0008289">
    <property type="term" value="F:lipid binding"/>
    <property type="evidence" value="ECO:0007669"/>
    <property type="project" value="UniProtKB-KW"/>
</dbReference>
<keyword evidence="6" id="KW-0445">Lipid transport</keyword>
<dbReference type="GO" id="GO:0015914">
    <property type="term" value="P:phospholipid transport"/>
    <property type="evidence" value="ECO:0007669"/>
    <property type="project" value="TreeGrafter"/>
</dbReference>
<keyword evidence="4 10" id="KW-0812">Transmembrane</keyword>
<comment type="similarity">
    <text evidence="10">Belongs to the MDM34 family.</text>
</comment>
<evidence type="ECO:0000256" key="3">
    <source>
        <dbReference type="ARBA" id="ARBA00022452"/>
    </source>
</evidence>
<keyword evidence="14" id="KW-1185">Reference proteome</keyword>
<keyword evidence="9 10" id="KW-0472">Membrane</keyword>
<evidence type="ECO:0000256" key="1">
    <source>
        <dbReference type="ARBA" id="ARBA00004370"/>
    </source>
</evidence>
<dbReference type="OrthoDB" id="17927at2759"/>
<comment type="caution">
    <text evidence="13">The sequence shown here is derived from an EMBL/GenBank/DDBJ whole genome shotgun (WGS) entry which is preliminary data.</text>
</comment>
<feature type="compositionally biased region" description="Low complexity" evidence="11">
    <location>
        <begin position="537"/>
        <end position="548"/>
    </location>
</feature>
<evidence type="ECO:0000313" key="14">
    <source>
        <dbReference type="Proteomes" id="UP000886523"/>
    </source>
</evidence>
<name>A0A9P6DXM6_9AGAM</name>
<feature type="region of interest" description="Disordered" evidence="11">
    <location>
        <begin position="490"/>
        <end position="512"/>
    </location>
</feature>
<evidence type="ECO:0000256" key="10">
    <source>
        <dbReference type="HAMAP-Rule" id="MF_03105"/>
    </source>
</evidence>
<evidence type="ECO:0000256" key="4">
    <source>
        <dbReference type="ARBA" id="ARBA00022692"/>
    </source>
</evidence>
<feature type="compositionally biased region" description="Low complexity" evidence="11">
    <location>
        <begin position="336"/>
        <end position="345"/>
    </location>
</feature>
<gene>
    <name evidence="10" type="primary">MDM34</name>
    <name evidence="13" type="ORF">BS47DRAFT_1392182</name>
</gene>
<dbReference type="AlphaFoldDB" id="A0A9P6DXM6"/>
<dbReference type="GO" id="GO:0032865">
    <property type="term" value="C:ERMES complex"/>
    <property type="evidence" value="ECO:0007669"/>
    <property type="project" value="UniProtKB-UniRule"/>
</dbReference>
<dbReference type="GO" id="GO:1990456">
    <property type="term" value="P:mitochondrion-endoplasmic reticulum membrane tethering"/>
    <property type="evidence" value="ECO:0007669"/>
    <property type="project" value="TreeGrafter"/>
</dbReference>
<feature type="compositionally biased region" description="Polar residues" evidence="11">
    <location>
        <begin position="737"/>
        <end position="751"/>
    </location>
</feature>
<keyword evidence="2" id="KW-0813">Transport</keyword>
<dbReference type="GO" id="GO:0007005">
    <property type="term" value="P:mitochondrion organization"/>
    <property type="evidence" value="ECO:0007669"/>
    <property type="project" value="InterPro"/>
</dbReference>
<organism evidence="13 14">
    <name type="scientific">Hydnum rufescens UP504</name>
    <dbReference type="NCBI Taxonomy" id="1448309"/>
    <lineage>
        <taxon>Eukaryota</taxon>
        <taxon>Fungi</taxon>
        <taxon>Dikarya</taxon>
        <taxon>Basidiomycota</taxon>
        <taxon>Agaricomycotina</taxon>
        <taxon>Agaricomycetes</taxon>
        <taxon>Cantharellales</taxon>
        <taxon>Hydnaceae</taxon>
        <taxon>Hydnum</taxon>
    </lineage>
</organism>
<comment type="subcellular location">
    <subcellularLocation>
        <location evidence="1">Membrane</location>
    </subcellularLocation>
    <subcellularLocation>
        <location evidence="10">Mitochondrion outer membrane</location>
        <topology evidence="10">Multi-pass membrane protein</topology>
    </subcellularLocation>
    <text evidence="10">The ERMES/MDM complex localizes to a few discrete foci (around 10 per single cell), that represent mitochondria-endoplasmic reticulum junctions. These foci are often found next to mtDNA nucleoids.</text>
</comment>
<dbReference type="Pfam" id="PF26545">
    <property type="entry name" value="Mdm34_N"/>
    <property type="match status" value="2"/>
</dbReference>
<feature type="region of interest" description="Disordered" evidence="11">
    <location>
        <begin position="321"/>
        <end position="359"/>
    </location>
</feature>
<evidence type="ECO:0000256" key="2">
    <source>
        <dbReference type="ARBA" id="ARBA00022448"/>
    </source>
</evidence>
<evidence type="ECO:0000256" key="7">
    <source>
        <dbReference type="ARBA" id="ARBA00023121"/>
    </source>
</evidence>
<dbReference type="EMBL" id="MU128957">
    <property type="protein sequence ID" value="KAF9514748.1"/>
    <property type="molecule type" value="Genomic_DNA"/>
</dbReference>
<feature type="region of interest" description="Disordered" evidence="11">
    <location>
        <begin position="589"/>
        <end position="675"/>
    </location>
</feature>
<dbReference type="InterPro" id="IPR058825">
    <property type="entry name" value="MDM34_N"/>
</dbReference>
<feature type="compositionally biased region" description="Polar residues" evidence="11">
    <location>
        <begin position="490"/>
        <end position="500"/>
    </location>
</feature>
<feature type="region of interest" description="Disordered" evidence="11">
    <location>
        <begin position="528"/>
        <end position="556"/>
    </location>
</feature>
<dbReference type="PANTHER" id="PTHR28185">
    <property type="entry name" value="MITOCHONDRIAL DISTRIBUTION AND MORPHOLOGY PROTEIN 34"/>
    <property type="match status" value="1"/>
</dbReference>
<comment type="subunit">
    <text evidence="10">Component of the ER-mitochondria encounter structure (ERMES) or MDM complex, composed of MMM1, MDM10, MDM12 and MDM34.</text>
</comment>
<evidence type="ECO:0000256" key="8">
    <source>
        <dbReference type="ARBA" id="ARBA00023128"/>
    </source>
</evidence>
<dbReference type="Proteomes" id="UP000886523">
    <property type="component" value="Unassembled WGS sequence"/>
</dbReference>
<feature type="compositionally biased region" description="Basic residues" evidence="11">
    <location>
        <begin position="777"/>
        <end position="786"/>
    </location>
</feature>
<dbReference type="PROSITE" id="PS51847">
    <property type="entry name" value="SMP"/>
    <property type="match status" value="1"/>
</dbReference>
<evidence type="ECO:0000256" key="5">
    <source>
        <dbReference type="ARBA" id="ARBA00022787"/>
    </source>
</evidence>
<dbReference type="InterPro" id="IPR027536">
    <property type="entry name" value="MDM34"/>
</dbReference>
<comment type="function">
    <text evidence="10">Component of the ERMES/MDM complex, which serves as a molecular tether to connect the endoplasmic reticulum (ER) and mitochondria. Components of this complex are involved in the control of mitochondrial shape and protein biogenesis, and function in nonvesicular lipid trafficking between the ER and mitochondria. MDM34 is required for the interaction of the ER-resident membrane protein MMM1 and the outer mitochondrial membrane-resident beta-barrel protein MDM10.</text>
</comment>
<protein>
    <recommendedName>
        <fullName evidence="10">Mitochondrial distribution and morphology protein 34</fullName>
    </recommendedName>
</protein>
<keyword evidence="5 10" id="KW-1000">Mitochondrion outer membrane</keyword>
<feature type="compositionally biased region" description="Basic and acidic residues" evidence="11">
    <location>
        <begin position="767"/>
        <end position="776"/>
    </location>
</feature>
<dbReference type="CDD" id="cd21673">
    <property type="entry name" value="SMP_Mdm34"/>
    <property type="match status" value="1"/>
</dbReference>